<organism evidence="2 3">
    <name type="scientific">Kribbella soli</name>
    <dbReference type="NCBI Taxonomy" id="1124743"/>
    <lineage>
        <taxon>Bacteria</taxon>
        <taxon>Bacillati</taxon>
        <taxon>Actinomycetota</taxon>
        <taxon>Actinomycetes</taxon>
        <taxon>Propionibacteriales</taxon>
        <taxon>Kribbellaceae</taxon>
        <taxon>Kribbella</taxon>
    </lineage>
</organism>
<feature type="compositionally biased region" description="Low complexity" evidence="1">
    <location>
        <begin position="80"/>
        <end position="97"/>
    </location>
</feature>
<reference evidence="2 3" key="1">
    <citation type="submission" date="2019-02" db="EMBL/GenBank/DDBJ databases">
        <title>Kribbella capetownensis sp. nov. and Kribbella speibonae sp. nov., isolated from soil.</title>
        <authorList>
            <person name="Curtis S.M."/>
            <person name="Norton I."/>
            <person name="Everest G.J."/>
            <person name="Meyers P.R."/>
        </authorList>
    </citation>
    <scope>NUCLEOTIDE SEQUENCE [LARGE SCALE GENOMIC DNA]</scope>
    <source>
        <strain evidence="2 3">KCTC 29219</strain>
    </source>
</reference>
<dbReference type="Proteomes" id="UP000292346">
    <property type="component" value="Unassembled WGS sequence"/>
</dbReference>
<feature type="compositionally biased region" description="Low complexity" evidence="1">
    <location>
        <begin position="37"/>
        <end position="47"/>
    </location>
</feature>
<dbReference type="AlphaFoldDB" id="A0A4R0HFK5"/>
<sequence length="194" mass="20348">MRRLTGAGTVLSAITVAVAGALLFGTDGDQSDTALSAPQARAGRPAPKAAPPTRPISRTTPQRPSRGQARPRPTTTAAKPRLPVTPVTPTRTSASAPSGVSRLHHLGDLLRDDARLLAIDELRSAAARLDQAATQLSAGDTAPAEASIQNAFEKIADTQRTGDWQPSRTESQLLASFGYRPPATSLATDHHHDD</sequence>
<gene>
    <name evidence="2" type="ORF">E0H45_21435</name>
</gene>
<feature type="region of interest" description="Disordered" evidence="1">
    <location>
        <begin position="158"/>
        <end position="194"/>
    </location>
</feature>
<evidence type="ECO:0000313" key="3">
    <source>
        <dbReference type="Proteomes" id="UP000292346"/>
    </source>
</evidence>
<protein>
    <submittedName>
        <fullName evidence="2">Uncharacterized protein</fullName>
    </submittedName>
</protein>
<feature type="compositionally biased region" description="Polar residues" evidence="1">
    <location>
        <begin position="158"/>
        <end position="174"/>
    </location>
</feature>
<comment type="caution">
    <text evidence="2">The sequence shown here is derived from an EMBL/GenBank/DDBJ whole genome shotgun (WGS) entry which is preliminary data.</text>
</comment>
<proteinExistence type="predicted"/>
<dbReference type="EMBL" id="SJJZ01000002">
    <property type="protein sequence ID" value="TCC08444.1"/>
    <property type="molecule type" value="Genomic_DNA"/>
</dbReference>
<feature type="compositionally biased region" description="Polar residues" evidence="1">
    <location>
        <begin position="56"/>
        <end position="65"/>
    </location>
</feature>
<accession>A0A4R0HFK5</accession>
<evidence type="ECO:0000313" key="2">
    <source>
        <dbReference type="EMBL" id="TCC08444.1"/>
    </source>
</evidence>
<keyword evidence="3" id="KW-1185">Reference proteome</keyword>
<name>A0A4R0HFK5_9ACTN</name>
<dbReference type="RefSeq" id="WP_131339881.1">
    <property type="nucleotide sequence ID" value="NZ_SJJZ01000002.1"/>
</dbReference>
<feature type="region of interest" description="Disordered" evidence="1">
    <location>
        <begin position="27"/>
        <end position="100"/>
    </location>
</feature>
<evidence type="ECO:0000256" key="1">
    <source>
        <dbReference type="SAM" id="MobiDB-lite"/>
    </source>
</evidence>